<dbReference type="AlphaFoldDB" id="A0A0H5BKT6"/>
<organism evidence="1">
    <name type="scientific">Amorphochlora amoebiformis</name>
    <dbReference type="NCBI Taxonomy" id="1561963"/>
    <lineage>
        <taxon>Eukaryota</taxon>
        <taxon>Sar</taxon>
        <taxon>Rhizaria</taxon>
        <taxon>Cercozoa</taxon>
        <taxon>Chlorarachniophyceae</taxon>
        <taxon>Amorphochlora</taxon>
    </lineage>
</organism>
<evidence type="ECO:0000313" key="1">
    <source>
        <dbReference type="EMBL" id="BAS01910.1"/>
    </source>
</evidence>
<name>A0A0H5BKT6_9EUKA</name>
<accession>A0A0H5BKT6</accession>
<sequence>MNLINFDIKKLTYLLYKKNFTIKYIKMISLIVGYSRSKFLLINSFSGYHQYIELFFLMDLESVLKLLNVGNPDTKVLTSLLHSNIEEFAYYNEFFELYISFFIVLDLVYKNYKYINEVKNFSSASRFVRIIFKLLQFYHNTNSIVISSGFFYRIFNSAKPILEKRNTYSIQKLFQKIVRGKIIRQKKKFNIQNIFKLIYFQTFNKFGLKQNYKLFSGIILLRKNTSSWYSRIKIKNCIGILLQKNRLIQGLHCNSGFTKMTIIGKIFSSKINEIFHSCFQQSINIIFTDFMLSGSVLFYNKSKKIIIVQGLNKNELNHLVQLGIDKNRMKDFPISKFTKLLFFKQIQVLFILQSIVILDTIYTFIKDHKISMSYTIMIEKNYFYNSNEIIKKFKKLLYEHSLFVIDNRMTFFNSLYDMKIIKLLIRALKRKKTTSVKMNRIILLIVKILSINLINNNFDYYQIMKVEKRAKIIQNFDNLIGYFSTMKSEIKHRFLIPIQSQVLYSKKKFRYRIIEELLISSMLI</sequence>
<protein>
    <submittedName>
        <fullName evidence="1">Uncharacterized protein</fullName>
    </submittedName>
</protein>
<dbReference type="EMBL" id="AB996603">
    <property type="protein sequence ID" value="BAS01910.1"/>
    <property type="molecule type" value="Genomic_DNA"/>
</dbReference>
<keyword evidence="1" id="KW-0542">Nucleomorph</keyword>
<geneLocation type="nucleomorph" evidence="1"/>
<reference evidence="1" key="1">
    <citation type="journal article" date="2015" name="Genome Biol. Evol.">
        <title>Nucleomorph Genome Sequences of Two Chlorarachniophytes, Amorphochlora amoebiformis and Lotharella vacuolata.</title>
        <authorList>
            <person name="Suzuki S."/>
            <person name="Shirato S."/>
            <person name="Hirakawa Y."/>
            <person name="Ishida K."/>
        </authorList>
    </citation>
    <scope>NUCLEOTIDE SEQUENCE</scope>
    <source>
        <strain evidence="1">CCMP2058</strain>
    </source>
</reference>
<proteinExistence type="predicted"/>